<reference evidence="9 10" key="1">
    <citation type="journal article" date="2018" name="Aquat. Microb. Ecol.">
        <title>Gammaproteobacterial methanotrophs dominate.</title>
        <authorList>
            <person name="Rissanen A.J."/>
            <person name="Saarenheimo J."/>
            <person name="Tiirola M."/>
            <person name="Peura S."/>
            <person name="Aalto S.L."/>
            <person name="Karvinen A."/>
            <person name="Nykanen H."/>
        </authorList>
    </citation>
    <scope>NUCLEOTIDE SEQUENCE [LARGE SCALE GENOMIC DNA]</scope>
    <source>
        <strain evidence="9">AMbin10</strain>
    </source>
</reference>
<feature type="signal peptide" evidence="8">
    <location>
        <begin position="1"/>
        <end position="22"/>
    </location>
</feature>
<comment type="caution">
    <text evidence="9">The sequence shown here is derived from an EMBL/GenBank/DDBJ whole genome shotgun (WGS) entry which is preliminary data.</text>
</comment>
<evidence type="ECO:0000256" key="7">
    <source>
        <dbReference type="ARBA" id="ARBA00023237"/>
    </source>
</evidence>
<evidence type="ECO:0000313" key="9">
    <source>
        <dbReference type="EMBL" id="PZN75785.1"/>
    </source>
</evidence>
<organism evidence="9 10">
    <name type="scientific">Candidatus Methylumidiphilus alinenensis</name>
    <dbReference type="NCBI Taxonomy" id="2202197"/>
    <lineage>
        <taxon>Bacteria</taxon>
        <taxon>Pseudomonadati</taxon>
        <taxon>Pseudomonadota</taxon>
        <taxon>Gammaproteobacteria</taxon>
        <taxon>Methylococcales</taxon>
        <taxon>Candidatus Methylumidiphilus</taxon>
    </lineage>
</organism>
<gene>
    <name evidence="9" type="ORF">DM484_18020</name>
</gene>
<evidence type="ECO:0000256" key="5">
    <source>
        <dbReference type="ARBA" id="ARBA00022692"/>
    </source>
</evidence>
<evidence type="ECO:0008006" key="11">
    <source>
        <dbReference type="Google" id="ProtNLM"/>
    </source>
</evidence>
<comment type="similarity">
    <text evidence="2">Belongs to the outer membrane factor (OMF) (TC 1.B.17) family.</text>
</comment>
<evidence type="ECO:0000256" key="8">
    <source>
        <dbReference type="SAM" id="SignalP"/>
    </source>
</evidence>
<keyword evidence="8" id="KW-0732">Signal</keyword>
<evidence type="ECO:0000256" key="4">
    <source>
        <dbReference type="ARBA" id="ARBA00022452"/>
    </source>
</evidence>
<evidence type="ECO:0000256" key="1">
    <source>
        <dbReference type="ARBA" id="ARBA00004442"/>
    </source>
</evidence>
<dbReference type="GO" id="GO:1990281">
    <property type="term" value="C:efflux pump complex"/>
    <property type="evidence" value="ECO:0007669"/>
    <property type="project" value="TreeGrafter"/>
</dbReference>
<feature type="chain" id="PRO_5015980574" description="Type I secretion protein TolC" evidence="8">
    <location>
        <begin position="23"/>
        <end position="445"/>
    </location>
</feature>
<dbReference type="GO" id="GO:0009279">
    <property type="term" value="C:cell outer membrane"/>
    <property type="evidence" value="ECO:0007669"/>
    <property type="project" value="UniProtKB-SubCell"/>
</dbReference>
<proteinExistence type="inferred from homology"/>
<keyword evidence="6" id="KW-0472">Membrane</keyword>
<keyword evidence="7" id="KW-0998">Cell outer membrane</keyword>
<evidence type="ECO:0000313" key="10">
    <source>
        <dbReference type="Proteomes" id="UP000249396"/>
    </source>
</evidence>
<dbReference type="Proteomes" id="UP000249396">
    <property type="component" value="Unassembled WGS sequence"/>
</dbReference>
<dbReference type="EMBL" id="QJPH01000377">
    <property type="protein sequence ID" value="PZN75785.1"/>
    <property type="molecule type" value="Genomic_DNA"/>
</dbReference>
<dbReference type="PANTHER" id="PTHR30026">
    <property type="entry name" value="OUTER MEMBRANE PROTEIN TOLC"/>
    <property type="match status" value="1"/>
</dbReference>
<dbReference type="Pfam" id="PF02321">
    <property type="entry name" value="OEP"/>
    <property type="match status" value="2"/>
</dbReference>
<comment type="subcellular location">
    <subcellularLocation>
        <location evidence="1">Cell outer membrane</location>
    </subcellularLocation>
</comment>
<evidence type="ECO:0000256" key="3">
    <source>
        <dbReference type="ARBA" id="ARBA00022448"/>
    </source>
</evidence>
<dbReference type="Gene3D" id="1.20.1600.10">
    <property type="entry name" value="Outer membrane efflux proteins (OEP)"/>
    <property type="match status" value="1"/>
</dbReference>
<dbReference type="InterPro" id="IPR051906">
    <property type="entry name" value="TolC-like"/>
</dbReference>
<dbReference type="GO" id="GO:0015562">
    <property type="term" value="F:efflux transmembrane transporter activity"/>
    <property type="evidence" value="ECO:0007669"/>
    <property type="project" value="InterPro"/>
</dbReference>
<protein>
    <recommendedName>
        <fullName evidence="11">Type I secretion protein TolC</fullName>
    </recommendedName>
</protein>
<dbReference type="InterPro" id="IPR003423">
    <property type="entry name" value="OMP_efflux"/>
</dbReference>
<sequence>MGKSLPLLLVALILSTVNPVNAEGLLQLWEHVVENNPTLKSTEYAVEQARAQQDQALAKLLPNVSISGFYSFNNYNANATANGFQPLGGSSTVSYAGFRGVLQITQALFDLPSYLRLESAKKVTKQSEQQALAQRMQLAYNLVDQYLAVLEGVDTIAQLQAEQAATEGQAKRLHAMLERQMAKVTDVYEVDAYAQSLQTSLIEASHQKAIAAEKLRELSGVLVQDPDPLLQDTFPEMKRSADEWVQEALSANPTLLSLQYAAEGAQQMIGSAVAGHLPTASLSASEMYANTGYNNLQYPNDYNVGSVYLNVNIPIYAGGGVDAGAREAVGKYHMSREKIEEVHRNIEKETRTAWLNAVSGRLRIDSTHQESKFREKAKIAQERSYELGAATIIDVLDAHRRLLKANTDYSKARYDFIRSLIRLRLNAGSLADLDLEAIAPWFGKR</sequence>
<dbReference type="PANTHER" id="PTHR30026:SF20">
    <property type="entry name" value="OUTER MEMBRANE PROTEIN TOLC"/>
    <property type="match status" value="1"/>
</dbReference>
<dbReference type="AlphaFoldDB" id="A0A2W4QUS7"/>
<accession>A0A2W4QUS7</accession>
<dbReference type="GO" id="GO:0015288">
    <property type="term" value="F:porin activity"/>
    <property type="evidence" value="ECO:0007669"/>
    <property type="project" value="TreeGrafter"/>
</dbReference>
<evidence type="ECO:0000256" key="2">
    <source>
        <dbReference type="ARBA" id="ARBA00007613"/>
    </source>
</evidence>
<keyword evidence="5" id="KW-0812">Transmembrane</keyword>
<keyword evidence="4" id="KW-1134">Transmembrane beta strand</keyword>
<name>A0A2W4QUS7_9GAMM</name>
<keyword evidence="3" id="KW-0813">Transport</keyword>
<dbReference type="SUPFAM" id="SSF56954">
    <property type="entry name" value="Outer membrane efflux proteins (OEP)"/>
    <property type="match status" value="1"/>
</dbReference>
<evidence type="ECO:0000256" key="6">
    <source>
        <dbReference type="ARBA" id="ARBA00023136"/>
    </source>
</evidence>